<keyword evidence="1" id="KW-0812">Transmembrane</keyword>
<dbReference type="Proteomes" id="UP000198432">
    <property type="component" value="Unassembled WGS sequence"/>
</dbReference>
<sequence length="100" mass="12057">MAHKNDYSVIAFFSDDTKPKRWTYVHKLYGFSLFLNRKHPAWRYMNVYDRRSGNFIRRFYRGQSIPNFLTVLFFLTFSISNLHYIPLYGFNNTATIQIPC</sequence>
<keyword evidence="3" id="KW-1185">Reference proteome</keyword>
<accession>A0A239J3Y1</accession>
<gene>
    <name evidence="2" type="ORF">SAMN06296052_12032</name>
</gene>
<evidence type="ECO:0000313" key="2">
    <source>
        <dbReference type="EMBL" id="SNT00520.1"/>
    </source>
</evidence>
<protein>
    <submittedName>
        <fullName evidence="2">Uncharacterized protein</fullName>
    </submittedName>
</protein>
<evidence type="ECO:0000313" key="3">
    <source>
        <dbReference type="Proteomes" id="UP000198432"/>
    </source>
</evidence>
<organism evidence="2 3">
    <name type="scientific">Pontibacter ummariensis</name>
    <dbReference type="NCBI Taxonomy" id="1610492"/>
    <lineage>
        <taxon>Bacteria</taxon>
        <taxon>Pseudomonadati</taxon>
        <taxon>Bacteroidota</taxon>
        <taxon>Cytophagia</taxon>
        <taxon>Cytophagales</taxon>
        <taxon>Hymenobacteraceae</taxon>
        <taxon>Pontibacter</taxon>
    </lineage>
</organism>
<reference evidence="3" key="1">
    <citation type="submission" date="2017-06" db="EMBL/GenBank/DDBJ databases">
        <authorList>
            <person name="Varghese N."/>
            <person name="Submissions S."/>
        </authorList>
    </citation>
    <scope>NUCLEOTIDE SEQUENCE [LARGE SCALE GENOMIC DNA]</scope>
    <source>
        <strain evidence="3">NKM1</strain>
    </source>
</reference>
<evidence type="ECO:0000256" key="1">
    <source>
        <dbReference type="SAM" id="Phobius"/>
    </source>
</evidence>
<name>A0A239J3Y1_9BACT</name>
<keyword evidence="1" id="KW-1133">Transmembrane helix</keyword>
<keyword evidence="1" id="KW-0472">Membrane</keyword>
<dbReference type="AlphaFoldDB" id="A0A239J3Y1"/>
<proteinExistence type="predicted"/>
<dbReference type="EMBL" id="FZOQ01000020">
    <property type="protein sequence ID" value="SNT00520.1"/>
    <property type="molecule type" value="Genomic_DNA"/>
</dbReference>
<feature type="transmembrane region" description="Helical" evidence="1">
    <location>
        <begin position="65"/>
        <end position="85"/>
    </location>
</feature>